<feature type="domain" description="BRCT" evidence="8">
    <location>
        <begin position="1024"/>
        <end position="1089"/>
    </location>
</feature>
<keyword evidence="7" id="KW-0472">Membrane</keyword>
<dbReference type="OrthoDB" id="342264at2759"/>
<dbReference type="CDD" id="cd18440">
    <property type="entry name" value="BRCT_PAXIP1_rpt6"/>
    <property type="match status" value="1"/>
</dbReference>
<protein>
    <recommendedName>
        <fullName evidence="4">PAX-interacting protein 1</fullName>
    </recommendedName>
    <alternativeName>
        <fullName evidence="5">PAX transactivation activation domain-interacting protein</fullName>
    </alternativeName>
</protein>
<keyword evidence="7" id="KW-0812">Transmembrane</keyword>
<evidence type="ECO:0000256" key="4">
    <source>
        <dbReference type="ARBA" id="ARBA00023858"/>
    </source>
</evidence>
<feature type="region of interest" description="Disordered" evidence="6">
    <location>
        <begin position="610"/>
        <end position="635"/>
    </location>
</feature>
<dbReference type="SMART" id="SM00292">
    <property type="entry name" value="BRCT"/>
    <property type="match status" value="5"/>
</dbReference>
<keyword evidence="9" id="KW-1185">Reference proteome</keyword>
<name>A0A6J1PP26_9HYME</name>
<dbReference type="GO" id="GO:0044666">
    <property type="term" value="C:MLL3/4 complex"/>
    <property type="evidence" value="ECO:0007669"/>
    <property type="project" value="TreeGrafter"/>
</dbReference>
<dbReference type="RefSeq" id="XP_024871464.1">
    <property type="nucleotide sequence ID" value="XM_025015696.1"/>
</dbReference>
<evidence type="ECO:0000256" key="6">
    <source>
        <dbReference type="SAM" id="MobiDB-lite"/>
    </source>
</evidence>
<dbReference type="Pfam" id="PF16589">
    <property type="entry name" value="BRCT_2"/>
    <property type="match status" value="1"/>
</dbReference>
<feature type="compositionally biased region" description="Low complexity" evidence="6">
    <location>
        <begin position="294"/>
        <end position="308"/>
    </location>
</feature>
<accession>A0A6J1PP26</accession>
<feature type="compositionally biased region" description="Polar residues" evidence="6">
    <location>
        <begin position="309"/>
        <end position="324"/>
    </location>
</feature>
<dbReference type="InterPro" id="IPR036420">
    <property type="entry name" value="BRCT_dom_sf"/>
</dbReference>
<feature type="domain" description="BRCT" evidence="8">
    <location>
        <begin position="1205"/>
        <end position="1268"/>
    </location>
</feature>
<dbReference type="Pfam" id="PF12738">
    <property type="entry name" value="PTCB-BRCT"/>
    <property type="match status" value="2"/>
</dbReference>
<feature type="transmembrane region" description="Helical" evidence="7">
    <location>
        <begin position="6"/>
        <end position="26"/>
    </location>
</feature>
<dbReference type="CTD" id="39552"/>
<keyword evidence="7" id="KW-1133">Transmembrane helix</keyword>
<feature type="domain" description="BRCT" evidence="8">
    <location>
        <begin position="916"/>
        <end position="1007"/>
    </location>
</feature>
<feature type="region of interest" description="Disordered" evidence="6">
    <location>
        <begin position="252"/>
        <end position="359"/>
    </location>
</feature>
<evidence type="ECO:0000256" key="5">
    <source>
        <dbReference type="ARBA" id="ARBA00030146"/>
    </source>
</evidence>
<keyword evidence="2" id="KW-0227">DNA damage</keyword>
<feature type="domain" description="BRCT" evidence="8">
    <location>
        <begin position="35"/>
        <end position="118"/>
    </location>
</feature>
<dbReference type="Proteomes" id="UP000504618">
    <property type="component" value="Unplaced"/>
</dbReference>
<reference evidence="10" key="1">
    <citation type="submission" date="2025-08" db="UniProtKB">
        <authorList>
            <consortium name="RefSeq"/>
        </authorList>
    </citation>
    <scope>IDENTIFICATION</scope>
    <source>
        <tissue evidence="10">Whole body</tissue>
    </source>
</reference>
<evidence type="ECO:0000256" key="2">
    <source>
        <dbReference type="ARBA" id="ARBA00022763"/>
    </source>
</evidence>
<feature type="compositionally biased region" description="Low complexity" evidence="6">
    <location>
        <begin position="610"/>
        <end position="629"/>
    </location>
</feature>
<organism evidence="9 10">
    <name type="scientific">Temnothorax curvispinosus</name>
    <dbReference type="NCBI Taxonomy" id="300111"/>
    <lineage>
        <taxon>Eukaryota</taxon>
        <taxon>Metazoa</taxon>
        <taxon>Ecdysozoa</taxon>
        <taxon>Arthropoda</taxon>
        <taxon>Hexapoda</taxon>
        <taxon>Insecta</taxon>
        <taxon>Pterygota</taxon>
        <taxon>Neoptera</taxon>
        <taxon>Endopterygota</taxon>
        <taxon>Hymenoptera</taxon>
        <taxon>Apocrita</taxon>
        <taxon>Aculeata</taxon>
        <taxon>Formicoidea</taxon>
        <taxon>Formicidae</taxon>
        <taxon>Myrmicinae</taxon>
        <taxon>Temnothorax</taxon>
    </lineage>
</organism>
<evidence type="ECO:0000313" key="10">
    <source>
        <dbReference type="RefSeq" id="XP_024871464.1"/>
    </source>
</evidence>
<dbReference type="GeneID" id="112454358"/>
<dbReference type="InterPro" id="IPR001357">
    <property type="entry name" value="BRCT_dom"/>
</dbReference>
<evidence type="ECO:0000256" key="3">
    <source>
        <dbReference type="ARBA" id="ARBA00023242"/>
    </source>
</evidence>
<proteinExistence type="predicted"/>
<evidence type="ECO:0000259" key="8">
    <source>
        <dbReference type="PROSITE" id="PS50172"/>
    </source>
</evidence>
<feature type="region of interest" description="Disordered" evidence="6">
    <location>
        <begin position="797"/>
        <end position="817"/>
    </location>
</feature>
<feature type="domain" description="BRCT" evidence="8">
    <location>
        <begin position="119"/>
        <end position="207"/>
    </location>
</feature>
<gene>
    <name evidence="10" type="primary">LOC112454358</name>
</gene>
<dbReference type="SUPFAM" id="SSF52113">
    <property type="entry name" value="BRCT domain"/>
    <property type="match status" value="5"/>
</dbReference>
<dbReference type="Gene3D" id="3.40.50.10190">
    <property type="entry name" value="BRCT domain"/>
    <property type="match status" value="6"/>
</dbReference>
<feature type="compositionally biased region" description="Polar residues" evidence="6">
    <location>
        <begin position="260"/>
        <end position="292"/>
    </location>
</feature>
<dbReference type="Pfam" id="PF00533">
    <property type="entry name" value="BRCT"/>
    <property type="match status" value="1"/>
</dbReference>
<evidence type="ECO:0000256" key="1">
    <source>
        <dbReference type="ARBA" id="ARBA00004123"/>
    </source>
</evidence>
<dbReference type="PANTHER" id="PTHR23196:SF1">
    <property type="entry name" value="PAX-INTERACTING PROTEIN 1"/>
    <property type="match status" value="1"/>
</dbReference>
<dbReference type="GO" id="GO:0006974">
    <property type="term" value="P:DNA damage response"/>
    <property type="evidence" value="ECO:0007669"/>
    <property type="project" value="UniProtKB-KW"/>
</dbReference>
<keyword evidence="3" id="KW-0539">Nucleus</keyword>
<feature type="compositionally biased region" description="Low complexity" evidence="6">
    <location>
        <begin position="325"/>
        <end position="359"/>
    </location>
</feature>
<sequence>MSSYCWTASLSCIIIFFLIFEMAMLNYFRFICVALEDVIVLLTTGNILLQILNLLQEGGAERSNYFSDFVTHLIAGNEALENDISEAKELYDIPAVTQNWILYSVKCNKLLPTQYFSPEENQLFSNICVCLSQVSRADSKSLWAMITLQGGKCQLRLDRYCTHLVAAKANGVKYEAATRHHIPVVTPDWITECCKKGTLVNEVEYHPRLLVSPNSSTAMITGFMDEDTDNNVAQEEQDRTKAMLEQLKQRMPWNQPSPPVSSSASHNLGATSTVTVPYSTNGQNTANIQPQPHVSRSVSSTNLSTSTVAPSVSDQDVNQTNWLPQTSQQNNISQQIKTAPSQMQQQELSPQQQQQQQQQQQINMQHQLIQQQQLTSQQQLTQQQLTQHQQQLQQPSYNQQQLLNQQQSPQIQQQQLVGQQQSITPQQQQQSINSQLPQHQLNTQQQQLLTPQQKQLNQHQIIQQQQLQTQQPHLTQQQQQVQLAAQQQQQQQQIVMQQQQQQQQQQLPSQQQQIAGQHQLTQQQTPPQQLTPEQRQLILLQQQQQQQKIQQISQQLQQSAPQNSQQFVIRDGQLQQQPQNQQLIGPNQQGFIVQRDSQWQQQQYHLQLQRQQQQQQIGPQRSGGQWNQQPPQPPRQLIHLDAQTHQQLQQMDPQQRAQFIQRIQKHRILQRQVQNRPGQQGSHIAVIRSPGKPVQPGNLQWVQQARPQMMGPQLAQTPGQKPVHPGVQPPALAPINSSNQVIVSAGQAVQGPQVSQTGQPFQQGQLIPQQLAQLQLQQKQQQMVRLQQLQHLQQQQQQQGAQQEPSLTSLPNNAQIPPDQQLVVNAKTKTALANMLTNRLQGAAEGSAAGQLRLMTAQHRPPPPPSQDPQLLAAYQRRTLGNITNGAPPGIKMQYAPVMPQPKAQFYGHNPNLKLPPELFLLGCIFVIVEYDVQRPDDIPVWKQVIERHGGEVESQYCTRATHVLAITQKHPTVVQALREGKRCVSAHWLSDVVSKQQVIPPWQVLHFPTPFSLTELPCGKHIISLSGFEGEERAKVKIMLEALGAKYTNYFSRHNTLLVCRRPEGQKYKRAREWQTAVVNAQWLIDLLCGQMNALHQLECPKYQQFSLSNPFKLDYSLVPHLMVAWKMPINISQESYDKVKQVGQGPNSIRKHKKPRLDGPLLNKDPHLLGLEEPIVISNPDPPPPDKQPRILFSGINPKNHAKRIRELGGALAASWRDATHLVMSAPLRTVKLLCCLSRCKFIVSLQWLLECSAKNTFVDESTYVLSDPEFEKNFNCNIEKTLTSPNRGTVLKGKIFYVTPSVIPSPSAIAEIIESAGGTMEKTRRTIAQIQELNAGKLSYIIVTHDNDLHLLADVLRANINVYSAEIVLGAVARQYFQPDAS</sequence>
<feature type="compositionally biased region" description="Polar residues" evidence="6">
    <location>
        <begin position="804"/>
        <end position="815"/>
    </location>
</feature>
<dbReference type="CDD" id="cd17730">
    <property type="entry name" value="BRCT_PAXIP1_rpt4"/>
    <property type="match status" value="1"/>
</dbReference>
<dbReference type="PROSITE" id="PS50172">
    <property type="entry name" value="BRCT"/>
    <property type="match status" value="5"/>
</dbReference>
<evidence type="ECO:0000313" key="9">
    <source>
        <dbReference type="Proteomes" id="UP000504618"/>
    </source>
</evidence>
<evidence type="ECO:0000256" key="7">
    <source>
        <dbReference type="SAM" id="Phobius"/>
    </source>
</evidence>
<dbReference type="CDD" id="cd17711">
    <property type="entry name" value="BRCT_PAXIP1_rpt3"/>
    <property type="match status" value="1"/>
</dbReference>
<dbReference type="CDD" id="cd17710">
    <property type="entry name" value="BRCT_PAXIP1_rpt2"/>
    <property type="match status" value="1"/>
</dbReference>
<comment type="subcellular location">
    <subcellularLocation>
        <location evidence="1">Nucleus</location>
    </subcellularLocation>
</comment>
<feature type="region of interest" description="Disordered" evidence="6">
    <location>
        <begin position="710"/>
        <end position="734"/>
    </location>
</feature>
<dbReference type="Pfam" id="PF16770">
    <property type="entry name" value="RTT107_BRCT_5"/>
    <property type="match status" value="1"/>
</dbReference>
<dbReference type="InterPro" id="IPR051579">
    <property type="entry name" value="DDR_Transcriptional_Reg"/>
</dbReference>
<dbReference type="PANTHER" id="PTHR23196">
    <property type="entry name" value="PAX TRANSCRIPTION ACTIVATION DOMAIN INTERACTING PROTEIN"/>
    <property type="match status" value="1"/>
</dbReference>